<dbReference type="PROSITE" id="PS50172">
    <property type="entry name" value="BRCT"/>
    <property type="match status" value="1"/>
</dbReference>
<dbReference type="GO" id="GO:0006303">
    <property type="term" value="P:double-strand break repair via nonhomologous end joining"/>
    <property type="evidence" value="ECO:0007669"/>
    <property type="project" value="TreeGrafter"/>
</dbReference>
<dbReference type="GO" id="GO:0005634">
    <property type="term" value="C:nucleus"/>
    <property type="evidence" value="ECO:0007669"/>
    <property type="project" value="TreeGrafter"/>
</dbReference>
<organism evidence="2 3">
    <name type="scientific">Kryptolebias marmoratus</name>
    <name type="common">Mangrove killifish</name>
    <name type="synonym">Rivulus marmoratus</name>
    <dbReference type="NCBI Taxonomy" id="37003"/>
    <lineage>
        <taxon>Eukaryota</taxon>
        <taxon>Metazoa</taxon>
        <taxon>Chordata</taxon>
        <taxon>Craniata</taxon>
        <taxon>Vertebrata</taxon>
        <taxon>Euteleostomi</taxon>
        <taxon>Actinopterygii</taxon>
        <taxon>Neopterygii</taxon>
        <taxon>Teleostei</taxon>
        <taxon>Neoteleostei</taxon>
        <taxon>Acanthomorphata</taxon>
        <taxon>Ovalentaria</taxon>
        <taxon>Atherinomorphae</taxon>
        <taxon>Cyprinodontiformes</taxon>
        <taxon>Rivulidae</taxon>
        <taxon>Kryptolebias</taxon>
    </lineage>
</organism>
<dbReference type="PRINTS" id="PR00871">
    <property type="entry name" value="DNAPOLXTDT"/>
</dbReference>
<evidence type="ECO:0000313" key="3">
    <source>
        <dbReference type="Proteomes" id="UP000264800"/>
    </source>
</evidence>
<dbReference type="InterPro" id="IPR036420">
    <property type="entry name" value="BRCT_dom_sf"/>
</dbReference>
<dbReference type="GO" id="GO:0003887">
    <property type="term" value="F:DNA-directed DNA polymerase activity"/>
    <property type="evidence" value="ECO:0007669"/>
    <property type="project" value="InterPro"/>
</dbReference>
<dbReference type="SMART" id="SM00292">
    <property type="entry name" value="BRCT"/>
    <property type="match status" value="1"/>
</dbReference>
<dbReference type="InterPro" id="IPR022312">
    <property type="entry name" value="DNA_pol_X"/>
</dbReference>
<dbReference type="Gene3D" id="3.40.50.10190">
    <property type="entry name" value="BRCT domain"/>
    <property type="match status" value="1"/>
</dbReference>
<protein>
    <recommendedName>
        <fullName evidence="1">BRCT domain-containing protein</fullName>
    </recommendedName>
</protein>
<dbReference type="Pfam" id="PF00533">
    <property type="entry name" value="BRCT"/>
    <property type="match status" value="1"/>
</dbReference>
<proteinExistence type="predicted"/>
<feature type="domain" description="BRCT" evidence="1">
    <location>
        <begin position="19"/>
        <end position="116"/>
    </location>
</feature>
<dbReference type="PANTHER" id="PTHR11276">
    <property type="entry name" value="DNA POLYMERASE TYPE-X FAMILY MEMBER"/>
    <property type="match status" value="1"/>
</dbReference>
<dbReference type="GeneTree" id="ENSGT00940000158584"/>
<dbReference type="GO" id="GO:0003912">
    <property type="term" value="F:DNA nucleotidylexotransferase activity"/>
    <property type="evidence" value="ECO:0007669"/>
    <property type="project" value="TreeGrafter"/>
</dbReference>
<dbReference type="InterPro" id="IPR001726">
    <property type="entry name" value="TdT/Mu"/>
</dbReference>
<keyword evidence="3" id="KW-1185">Reference proteome</keyword>
<dbReference type="STRING" id="37003.ENSKMAP00000007476"/>
<dbReference type="AlphaFoldDB" id="A0A3Q2ZUI2"/>
<dbReference type="OMA" id="WEHESFR"/>
<evidence type="ECO:0000259" key="1">
    <source>
        <dbReference type="PROSITE" id="PS50172"/>
    </source>
</evidence>
<dbReference type="SUPFAM" id="SSF52113">
    <property type="entry name" value="BRCT domain"/>
    <property type="match status" value="1"/>
</dbReference>
<accession>A0A3Q2ZUI2</accession>
<dbReference type="FunFam" id="3.40.50.10190:FF:000035">
    <property type="entry name" value="DNA-directed DNA/RNA polymerase mu"/>
    <property type="match status" value="1"/>
</dbReference>
<dbReference type="GO" id="GO:0003677">
    <property type="term" value="F:DNA binding"/>
    <property type="evidence" value="ECO:0007669"/>
    <property type="project" value="InterPro"/>
</dbReference>
<sequence length="138" mass="16106">MLGLRKRSKPAGEVSVSRREETKFRDVRIFLVERKMGRSRRSFLTQLARSKGFTVEDFLSETVTHVVSEDRQPSSLWPWLKASSLRNLSMKQVLDISWFTDSMRDGRPVPVETRHLIQLMDLSKHKNGFNSWILQMLG</sequence>
<dbReference type="Ensembl" id="ENSKMAT00000007597.1">
    <property type="protein sequence ID" value="ENSKMAP00000007476.1"/>
    <property type="gene ID" value="ENSKMAG00000005639.1"/>
</dbReference>
<dbReference type="PANTHER" id="PTHR11276:SF21">
    <property type="entry name" value="DNA NUCLEOTIDYLEXOTRANSFERASE"/>
    <property type="match status" value="1"/>
</dbReference>
<evidence type="ECO:0000313" key="2">
    <source>
        <dbReference type="Ensembl" id="ENSKMAP00000007476.1"/>
    </source>
</evidence>
<dbReference type="Proteomes" id="UP000264800">
    <property type="component" value="Unplaced"/>
</dbReference>
<reference evidence="2" key="2">
    <citation type="submission" date="2025-09" db="UniProtKB">
        <authorList>
            <consortium name="Ensembl"/>
        </authorList>
    </citation>
    <scope>IDENTIFICATION</scope>
</reference>
<reference evidence="2" key="1">
    <citation type="submission" date="2025-08" db="UniProtKB">
        <authorList>
            <consortium name="Ensembl"/>
        </authorList>
    </citation>
    <scope>IDENTIFICATION</scope>
</reference>
<dbReference type="InterPro" id="IPR001357">
    <property type="entry name" value="BRCT_dom"/>
</dbReference>
<name>A0A3Q2ZUI2_KRYMA</name>